<protein>
    <submittedName>
        <fullName evidence="1">Uncharacterized protein</fullName>
    </submittedName>
</protein>
<sequence>MLGAHAHPTAAEATSDSDRPAFHYVYKHADVPAAATAVRALPAPPASSAAYSAAAAAGDRPPVISAQALYPMCFAYALLTPPSRDPGADILGAILAAAPDLWATFTVLPSAHGTAGLRFTSPADRESAMRLQPFAHAGAVVTLVRGWETAVLDDYLVHGMPDCLVRSPDDLLVHAALRRYPAEQRTEREIGANCRGFGWVLEVDRACFAAPDLAAVHVVLCVGHPREIPRELRIVFADGSTSGVPVDVLAVFDWATAFRAHGRYVRFFRQSQGAAAPADLLGSRLQRISLS</sequence>
<evidence type="ECO:0000313" key="2">
    <source>
        <dbReference type="Proteomes" id="UP001732700"/>
    </source>
</evidence>
<organism evidence="1 2">
    <name type="scientific">Avena sativa</name>
    <name type="common">Oat</name>
    <dbReference type="NCBI Taxonomy" id="4498"/>
    <lineage>
        <taxon>Eukaryota</taxon>
        <taxon>Viridiplantae</taxon>
        <taxon>Streptophyta</taxon>
        <taxon>Embryophyta</taxon>
        <taxon>Tracheophyta</taxon>
        <taxon>Spermatophyta</taxon>
        <taxon>Magnoliopsida</taxon>
        <taxon>Liliopsida</taxon>
        <taxon>Poales</taxon>
        <taxon>Poaceae</taxon>
        <taxon>BOP clade</taxon>
        <taxon>Pooideae</taxon>
        <taxon>Poodae</taxon>
        <taxon>Poeae</taxon>
        <taxon>Poeae Chloroplast Group 1 (Aveneae type)</taxon>
        <taxon>Aveninae</taxon>
        <taxon>Avena</taxon>
    </lineage>
</organism>
<dbReference type="EnsemblPlants" id="AVESA.00010b.r2.7CG0709550.1">
    <property type="protein sequence ID" value="AVESA.00010b.r2.7CG0709550.1.CDS.1"/>
    <property type="gene ID" value="AVESA.00010b.r2.7CG0709550"/>
</dbReference>
<accession>A0ACD6A6K1</accession>
<name>A0ACD6A6K1_AVESA</name>
<evidence type="ECO:0000313" key="1">
    <source>
        <dbReference type="EnsemblPlants" id="AVESA.00010b.r2.7CG0709550.1.CDS.1"/>
    </source>
</evidence>
<proteinExistence type="predicted"/>
<reference evidence="1" key="2">
    <citation type="submission" date="2025-09" db="UniProtKB">
        <authorList>
            <consortium name="EnsemblPlants"/>
        </authorList>
    </citation>
    <scope>IDENTIFICATION</scope>
</reference>
<dbReference type="Proteomes" id="UP001732700">
    <property type="component" value="Chromosome 7C"/>
</dbReference>
<keyword evidence="2" id="KW-1185">Reference proteome</keyword>
<reference evidence="1" key="1">
    <citation type="submission" date="2021-05" db="EMBL/GenBank/DDBJ databases">
        <authorList>
            <person name="Scholz U."/>
            <person name="Mascher M."/>
            <person name="Fiebig A."/>
        </authorList>
    </citation>
    <scope>NUCLEOTIDE SEQUENCE [LARGE SCALE GENOMIC DNA]</scope>
</reference>